<dbReference type="Pfam" id="PF25583">
    <property type="entry name" value="WCX"/>
    <property type="match status" value="1"/>
</dbReference>
<evidence type="ECO:0000259" key="1">
    <source>
        <dbReference type="Pfam" id="PF13280"/>
    </source>
</evidence>
<comment type="caution">
    <text evidence="3">The sequence shown here is derived from an EMBL/GenBank/DDBJ whole genome shotgun (WGS) entry which is preliminary data.</text>
</comment>
<gene>
    <name evidence="3" type="ORF">DXB65_19250</name>
</gene>
<sequence length="302" mass="36255">MAKGLFNRYIWLIDTIYRAGKITFEEINRRWLRTEMSGGEEISLRTFHNHRKAIEEMFDINIECNKRAGYYYYIENTDDIDKDKVKSWLLNTFSVNNLINESHCLKRRILFENILLGKQYLPQIIEAMQDNWTIEITYQSYWKEKPNTFNIEPYCLKVFKQRWYIVARSPYYDTIMIYALDRIHKLQITDIPFVYSSNFDPQSYFDFSFGIIVDENCDTEKIRIKIYGKKCQYIKALPLHHSQSEVEATNSYSVFEYLLKPTYDFCQELLSHGDEIEILSPISLREQIKEIVKNMSKYYSCL</sequence>
<evidence type="ECO:0000259" key="2">
    <source>
        <dbReference type="Pfam" id="PF25583"/>
    </source>
</evidence>
<dbReference type="InterPro" id="IPR057727">
    <property type="entry name" value="WCX_dom"/>
</dbReference>
<protein>
    <submittedName>
        <fullName evidence="3">WYL domain-containing protein</fullName>
    </submittedName>
</protein>
<dbReference type="Proteomes" id="UP000260983">
    <property type="component" value="Unassembled WGS sequence"/>
</dbReference>
<proteinExistence type="predicted"/>
<dbReference type="InterPro" id="IPR051534">
    <property type="entry name" value="CBASS_pafABC_assoc_protein"/>
</dbReference>
<dbReference type="PROSITE" id="PS52050">
    <property type="entry name" value="WYL"/>
    <property type="match status" value="1"/>
</dbReference>
<dbReference type="PANTHER" id="PTHR34580:SF9">
    <property type="entry name" value="SLL5097 PROTEIN"/>
    <property type="match status" value="1"/>
</dbReference>
<name>A0A3E5B331_9BACE</name>
<feature type="domain" description="WYL" evidence="1">
    <location>
        <begin position="120"/>
        <end position="187"/>
    </location>
</feature>
<dbReference type="RefSeq" id="WP_117725230.1">
    <property type="nucleotide sequence ID" value="NZ_CAUGNI010000002.1"/>
</dbReference>
<dbReference type="EMBL" id="QSUL01000015">
    <property type="protein sequence ID" value="RGN31981.1"/>
    <property type="molecule type" value="Genomic_DNA"/>
</dbReference>
<accession>A0A3E5B331</accession>
<organism evidence="3 4">
    <name type="scientific">Bacteroides oleiciplenus</name>
    <dbReference type="NCBI Taxonomy" id="626931"/>
    <lineage>
        <taxon>Bacteria</taxon>
        <taxon>Pseudomonadati</taxon>
        <taxon>Bacteroidota</taxon>
        <taxon>Bacteroidia</taxon>
        <taxon>Bacteroidales</taxon>
        <taxon>Bacteroidaceae</taxon>
        <taxon>Bacteroides</taxon>
    </lineage>
</organism>
<reference evidence="3 4" key="1">
    <citation type="submission" date="2018-08" db="EMBL/GenBank/DDBJ databases">
        <title>A genome reference for cultivated species of the human gut microbiota.</title>
        <authorList>
            <person name="Zou Y."/>
            <person name="Xue W."/>
            <person name="Luo G."/>
        </authorList>
    </citation>
    <scope>NUCLEOTIDE SEQUENCE [LARGE SCALE GENOMIC DNA]</scope>
    <source>
        <strain evidence="3 4">OM05-15BH</strain>
    </source>
</reference>
<feature type="domain" description="WCX" evidence="2">
    <location>
        <begin position="219"/>
        <end position="295"/>
    </location>
</feature>
<dbReference type="Pfam" id="PF13280">
    <property type="entry name" value="WYL"/>
    <property type="match status" value="1"/>
</dbReference>
<dbReference type="InterPro" id="IPR026881">
    <property type="entry name" value="WYL_dom"/>
</dbReference>
<evidence type="ECO:0000313" key="4">
    <source>
        <dbReference type="Proteomes" id="UP000260983"/>
    </source>
</evidence>
<dbReference type="AlphaFoldDB" id="A0A3E5B331"/>
<dbReference type="PANTHER" id="PTHR34580">
    <property type="match status" value="1"/>
</dbReference>
<evidence type="ECO:0000313" key="3">
    <source>
        <dbReference type="EMBL" id="RGN31981.1"/>
    </source>
</evidence>